<evidence type="ECO:0000256" key="1">
    <source>
        <dbReference type="SAM" id="Phobius"/>
    </source>
</evidence>
<evidence type="ECO:0000313" key="3">
    <source>
        <dbReference type="Proteomes" id="UP000037696"/>
    </source>
</evidence>
<keyword evidence="1" id="KW-0472">Membrane</keyword>
<reference evidence="2 3" key="1">
    <citation type="submission" date="2015-08" db="EMBL/GenBank/DDBJ databases">
        <title>Genome sequencing of Penicillium nordicum.</title>
        <authorList>
            <person name="Nguyen H.D."/>
            <person name="Seifert K.A."/>
        </authorList>
    </citation>
    <scope>NUCLEOTIDE SEQUENCE [LARGE SCALE GENOMIC DNA]</scope>
    <source>
        <strain evidence="2 3">DAOMC 185683</strain>
    </source>
</reference>
<accession>A0A0M9WKP8</accession>
<gene>
    <name evidence="2" type="ORF">ACN38_g520</name>
</gene>
<organism evidence="2 3">
    <name type="scientific">Penicillium nordicum</name>
    <dbReference type="NCBI Taxonomy" id="229535"/>
    <lineage>
        <taxon>Eukaryota</taxon>
        <taxon>Fungi</taxon>
        <taxon>Dikarya</taxon>
        <taxon>Ascomycota</taxon>
        <taxon>Pezizomycotina</taxon>
        <taxon>Eurotiomycetes</taxon>
        <taxon>Eurotiomycetidae</taxon>
        <taxon>Eurotiales</taxon>
        <taxon>Aspergillaceae</taxon>
        <taxon>Penicillium</taxon>
    </lineage>
</organism>
<comment type="caution">
    <text evidence="2">The sequence shown here is derived from an EMBL/GenBank/DDBJ whole genome shotgun (WGS) entry which is preliminary data.</text>
</comment>
<protein>
    <submittedName>
        <fullName evidence="2">Uncharacterized protein</fullName>
    </submittedName>
</protein>
<dbReference type="AlphaFoldDB" id="A0A0M9WKP8"/>
<dbReference type="EMBL" id="LHQQ01000004">
    <property type="protein sequence ID" value="KOS48549.1"/>
    <property type="molecule type" value="Genomic_DNA"/>
</dbReference>
<dbReference type="Proteomes" id="UP000037696">
    <property type="component" value="Unassembled WGS sequence"/>
</dbReference>
<feature type="transmembrane region" description="Helical" evidence="1">
    <location>
        <begin position="49"/>
        <end position="66"/>
    </location>
</feature>
<keyword evidence="3" id="KW-1185">Reference proteome</keyword>
<keyword evidence="1" id="KW-0812">Transmembrane</keyword>
<proteinExistence type="predicted"/>
<keyword evidence="1" id="KW-1133">Transmembrane helix</keyword>
<evidence type="ECO:0000313" key="2">
    <source>
        <dbReference type="EMBL" id="KOS48549.1"/>
    </source>
</evidence>
<sequence length="82" mass="9358">MVYYDALMSSLGMATMTLPIQSSLILLALTTVKNEAFHMHTNRDISTDFFLIATLFLLLHIAEITMNDKVQHLYQTPCTKHQ</sequence>
<name>A0A0M9WKP8_9EURO</name>
<feature type="transmembrane region" description="Helical" evidence="1">
    <location>
        <begin position="6"/>
        <end position="29"/>
    </location>
</feature>